<evidence type="ECO:0000256" key="4">
    <source>
        <dbReference type="ARBA" id="ARBA00023235"/>
    </source>
</evidence>
<name>A0A3M8KW12_9MICO</name>
<dbReference type="InterPro" id="IPR005952">
    <property type="entry name" value="Phosphogly_mut1"/>
</dbReference>
<dbReference type="AlphaFoldDB" id="A0A3M8KW12"/>
<keyword evidence="3" id="KW-0324">Glycolysis</keyword>
<evidence type="ECO:0000313" key="7">
    <source>
        <dbReference type="Proteomes" id="UP000279859"/>
    </source>
</evidence>
<dbReference type="OrthoDB" id="5449373at2"/>
<dbReference type="PANTHER" id="PTHR11931">
    <property type="entry name" value="PHOSPHOGLYCERATE MUTASE"/>
    <property type="match status" value="1"/>
</dbReference>
<evidence type="ECO:0000256" key="5">
    <source>
        <dbReference type="PIRSR" id="PIRSR613078-2"/>
    </source>
</evidence>
<dbReference type="SUPFAM" id="SSF53254">
    <property type="entry name" value="Phosphoglycerate mutase-like"/>
    <property type="match status" value="1"/>
</dbReference>
<feature type="binding site" evidence="5">
    <location>
        <begin position="26"/>
        <end position="27"/>
    </location>
    <ligand>
        <name>substrate</name>
    </ligand>
</feature>
<reference evidence="6 7" key="1">
    <citation type="submission" date="2018-11" db="EMBL/GenBank/DDBJ databases">
        <title>Cryobacterium sp. nov., isolated from rhizosphere soil of lettuce.</title>
        <authorList>
            <person name="Wang Y."/>
        </authorList>
    </citation>
    <scope>NUCLEOTIDE SEQUENCE [LARGE SCALE GENOMIC DNA]</scope>
    <source>
        <strain evidence="6 7">NEAU-85</strain>
    </source>
</reference>
<dbReference type="InterPro" id="IPR001345">
    <property type="entry name" value="PG/BPGM_mutase_AS"/>
</dbReference>
<evidence type="ECO:0000313" key="6">
    <source>
        <dbReference type="EMBL" id="RNE56652.1"/>
    </source>
</evidence>
<gene>
    <name evidence="6" type="ORF">EEJ31_13330</name>
</gene>
<sequence>MGLTSLLLVRHGESSANVAATAAERTGAEVIDLSHRDADVPLTDTGQSQAVAVGDWLRSLPDDRFPTSVLSSPYRRAASTAQIALENQRVALPVQTDERLRDRELGIIDGLTTTGVETRLPQEAARRRHLGKFYYRPPGGESWADVALRVRSLFRDVDHPAYGERMLVVSHDAVITLVRYLCEHLTETDVLALARATPLLNASVSILDRRDDGSWAVSDYNSVAHLEQSETPVTAHTGNRDAFPH</sequence>
<dbReference type="CDD" id="cd07067">
    <property type="entry name" value="HP_PGM_like"/>
    <property type="match status" value="1"/>
</dbReference>
<dbReference type="RefSeq" id="WP_123046775.1">
    <property type="nucleotide sequence ID" value="NZ_RDSR01000028.1"/>
</dbReference>
<keyword evidence="4" id="KW-0413">Isomerase</keyword>
<proteinExistence type="inferred from homology"/>
<dbReference type="EC" id="5.4.2.11" evidence="2"/>
<comment type="caution">
    <text evidence="6">The sequence shown here is derived from an EMBL/GenBank/DDBJ whole genome shotgun (WGS) entry which is preliminary data.</text>
</comment>
<evidence type="ECO:0000256" key="2">
    <source>
        <dbReference type="ARBA" id="ARBA00012028"/>
    </source>
</evidence>
<dbReference type="PROSITE" id="PS00175">
    <property type="entry name" value="PG_MUTASE"/>
    <property type="match status" value="1"/>
</dbReference>
<organism evidence="6 7">
    <name type="scientific">Cryobacterium tepidiphilum</name>
    <dbReference type="NCBI Taxonomy" id="2486026"/>
    <lineage>
        <taxon>Bacteria</taxon>
        <taxon>Bacillati</taxon>
        <taxon>Actinomycetota</taxon>
        <taxon>Actinomycetes</taxon>
        <taxon>Micrococcales</taxon>
        <taxon>Microbacteriaceae</taxon>
        <taxon>Cryobacterium</taxon>
    </lineage>
</organism>
<protein>
    <recommendedName>
        <fullName evidence="2">phosphoglycerate mutase (2,3-diphosphoglycerate-dependent)</fullName>
        <ecNumber evidence="2">5.4.2.11</ecNumber>
    </recommendedName>
</protein>
<dbReference type="Proteomes" id="UP000279859">
    <property type="component" value="Unassembled WGS sequence"/>
</dbReference>
<dbReference type="SMART" id="SM00855">
    <property type="entry name" value="PGAM"/>
    <property type="match status" value="1"/>
</dbReference>
<feature type="binding site" evidence="5">
    <location>
        <begin position="10"/>
        <end position="17"/>
    </location>
    <ligand>
        <name>substrate</name>
    </ligand>
</feature>
<dbReference type="GO" id="GO:0004619">
    <property type="term" value="F:phosphoglycerate mutase activity"/>
    <property type="evidence" value="ECO:0007669"/>
    <property type="project" value="UniProtKB-EC"/>
</dbReference>
<evidence type="ECO:0000256" key="3">
    <source>
        <dbReference type="ARBA" id="ARBA00023152"/>
    </source>
</evidence>
<feature type="binding site" evidence="5">
    <location>
        <position position="76"/>
    </location>
    <ligand>
        <name>substrate</name>
    </ligand>
</feature>
<evidence type="ECO:0000256" key="1">
    <source>
        <dbReference type="ARBA" id="ARBA00006717"/>
    </source>
</evidence>
<dbReference type="GO" id="GO:0006096">
    <property type="term" value="P:glycolytic process"/>
    <property type="evidence" value="ECO:0007669"/>
    <property type="project" value="UniProtKB-KW"/>
</dbReference>
<dbReference type="Gene3D" id="3.40.50.1240">
    <property type="entry name" value="Phosphoglycerate mutase-like"/>
    <property type="match status" value="1"/>
</dbReference>
<accession>A0A3M8KW12</accession>
<dbReference type="Pfam" id="PF00300">
    <property type="entry name" value="His_Phos_1"/>
    <property type="match status" value="1"/>
</dbReference>
<keyword evidence="7" id="KW-1185">Reference proteome</keyword>
<comment type="similarity">
    <text evidence="1">Belongs to the phosphoglycerate mutase family. BPG-dependent PGAM subfamily.</text>
</comment>
<dbReference type="EMBL" id="RDSR01000028">
    <property type="protein sequence ID" value="RNE56652.1"/>
    <property type="molecule type" value="Genomic_DNA"/>
</dbReference>
<dbReference type="InterPro" id="IPR029033">
    <property type="entry name" value="His_PPase_superfam"/>
</dbReference>
<dbReference type="InterPro" id="IPR013078">
    <property type="entry name" value="His_Pase_superF_clade-1"/>
</dbReference>